<keyword evidence="2" id="KW-1185">Reference proteome</keyword>
<sequence>MNTFQSSSYEITPLTMAVIACADKHGKTAALALEEHDEYSIRSTPSKLIDQACKFFGSSLKGRQEGTRDVYGITHKAPVSIDPFSGMYFLPTLSPTNPNCSWIAHSHVKTLYKTKNGCAEVEFRNNRRVVFDTSYGIMLNQLERTAQFRFFAGTSHQTFAAEV</sequence>
<protein>
    <submittedName>
        <fullName evidence="1">Competence protein ComK</fullName>
    </submittedName>
</protein>
<dbReference type="Pfam" id="PF06338">
    <property type="entry name" value="ComK"/>
    <property type="match status" value="1"/>
</dbReference>
<dbReference type="EMBL" id="JAWDIP010000004">
    <property type="protein sequence ID" value="MDY0396040.1"/>
    <property type="molecule type" value="Genomic_DNA"/>
</dbReference>
<comment type="caution">
    <text evidence="1">The sequence shown here is derived from an EMBL/GenBank/DDBJ whole genome shotgun (WGS) entry which is preliminary data.</text>
</comment>
<dbReference type="Proteomes" id="UP001281447">
    <property type="component" value="Unassembled WGS sequence"/>
</dbReference>
<accession>A0ABU5CAH7</accession>
<reference evidence="1 2" key="1">
    <citation type="submission" date="2023-10" db="EMBL/GenBank/DDBJ databases">
        <title>Virgibacillus halophilus 5B73C genome.</title>
        <authorList>
            <person name="Miliotis G."/>
            <person name="Sengupta P."/>
            <person name="Hameed A."/>
            <person name="Chuvochina M."/>
            <person name="Mcdonagh F."/>
            <person name="Simpson A.C."/>
            <person name="Singh N.K."/>
            <person name="Rekha P.D."/>
            <person name="Raman K."/>
            <person name="Hugenholtz P."/>
            <person name="Venkateswaran K."/>
        </authorList>
    </citation>
    <scope>NUCLEOTIDE SEQUENCE [LARGE SCALE GENOMIC DNA]</scope>
    <source>
        <strain evidence="1 2">5B73C</strain>
    </source>
</reference>
<organism evidence="1 2">
    <name type="scientific">Tigheibacillus halophilus</name>
    <dbReference type="NCBI Taxonomy" id="361280"/>
    <lineage>
        <taxon>Bacteria</taxon>
        <taxon>Bacillati</taxon>
        <taxon>Bacillota</taxon>
        <taxon>Bacilli</taxon>
        <taxon>Bacillales</taxon>
        <taxon>Bacillaceae</taxon>
        <taxon>Tigheibacillus</taxon>
    </lineage>
</organism>
<evidence type="ECO:0000313" key="2">
    <source>
        <dbReference type="Proteomes" id="UP001281447"/>
    </source>
</evidence>
<gene>
    <name evidence="1" type="ORF">RWE15_18805</name>
</gene>
<evidence type="ECO:0000313" key="1">
    <source>
        <dbReference type="EMBL" id="MDY0396040.1"/>
    </source>
</evidence>
<dbReference type="InterPro" id="IPR010461">
    <property type="entry name" value="ComK"/>
</dbReference>
<proteinExistence type="predicted"/>
<name>A0ABU5CAH7_9BACI</name>